<dbReference type="OrthoDB" id="9973696at2"/>
<dbReference type="Proteomes" id="UP000198809">
    <property type="component" value="Unassembled WGS sequence"/>
</dbReference>
<dbReference type="STRING" id="1333845.SAMN04487895_111164"/>
<accession>A0A1H8SFI3</accession>
<dbReference type="EMBL" id="FODH01000011">
    <property type="protein sequence ID" value="SEO77500.1"/>
    <property type="molecule type" value="Genomic_DNA"/>
</dbReference>
<name>A0A1H8SFI3_9BACL</name>
<gene>
    <name evidence="1" type="ORF">KP014_05760</name>
    <name evidence="2" type="ORF">SAMN04487895_111164</name>
</gene>
<protein>
    <submittedName>
        <fullName evidence="2">Uncharacterized protein</fullName>
    </submittedName>
</protein>
<evidence type="ECO:0000313" key="4">
    <source>
        <dbReference type="Proteomes" id="UP000683429"/>
    </source>
</evidence>
<evidence type="ECO:0000313" key="3">
    <source>
        <dbReference type="Proteomes" id="UP000198809"/>
    </source>
</evidence>
<evidence type="ECO:0000313" key="2">
    <source>
        <dbReference type="EMBL" id="SEO77500.1"/>
    </source>
</evidence>
<organism evidence="2 3">
    <name type="scientific">Paenibacillus sophorae</name>
    <dbReference type="NCBI Taxonomy" id="1333845"/>
    <lineage>
        <taxon>Bacteria</taxon>
        <taxon>Bacillati</taxon>
        <taxon>Bacillota</taxon>
        <taxon>Bacilli</taxon>
        <taxon>Bacillales</taxon>
        <taxon>Paenibacillaceae</taxon>
        <taxon>Paenibacillus</taxon>
    </lineage>
</organism>
<evidence type="ECO:0000313" key="1">
    <source>
        <dbReference type="EMBL" id="QWU16722.1"/>
    </source>
</evidence>
<reference evidence="1 4" key="2">
    <citation type="submission" date="2021-06" db="EMBL/GenBank/DDBJ databases">
        <title>Whole genome sequence of Paenibacillus sophorae DSM23020 for comparative genomics.</title>
        <authorList>
            <person name="Kim M.-J."/>
            <person name="Lee G."/>
            <person name="Shin J.-H."/>
        </authorList>
    </citation>
    <scope>NUCLEOTIDE SEQUENCE [LARGE SCALE GENOMIC DNA]</scope>
    <source>
        <strain evidence="1 4">DSM 23020</strain>
    </source>
</reference>
<dbReference type="RefSeq" id="WP_036596205.1">
    <property type="nucleotide sequence ID" value="NZ_CP076607.1"/>
</dbReference>
<sequence length="71" mass="8473">MSDPYELERMQNKIGQLEDLILSQLEEIISLRLENTSLREQLEDRSISSKEERLLRMAKAILQEFEHDKLK</sequence>
<proteinExistence type="predicted"/>
<reference evidence="2 3" key="1">
    <citation type="submission" date="2016-10" db="EMBL/GenBank/DDBJ databases">
        <authorList>
            <person name="de Groot N.N."/>
        </authorList>
    </citation>
    <scope>NUCLEOTIDE SEQUENCE [LARGE SCALE GENOMIC DNA]</scope>
    <source>
        <strain evidence="2 3">CGMCC 1.10238</strain>
    </source>
</reference>
<dbReference type="Proteomes" id="UP000683429">
    <property type="component" value="Chromosome"/>
</dbReference>
<keyword evidence="4" id="KW-1185">Reference proteome</keyword>
<dbReference type="EMBL" id="CP076607">
    <property type="protein sequence ID" value="QWU16722.1"/>
    <property type="molecule type" value="Genomic_DNA"/>
</dbReference>
<dbReference type="AlphaFoldDB" id="A0A1H8SFI3"/>